<name>A0ABR9VW66_9SYNC</name>
<protein>
    <submittedName>
        <fullName evidence="1">Uncharacterized protein</fullName>
    </submittedName>
</protein>
<dbReference type="EMBL" id="JADEVV010000031">
    <property type="protein sequence ID" value="MBE9254481.1"/>
    <property type="molecule type" value="Genomic_DNA"/>
</dbReference>
<keyword evidence="2" id="KW-1185">Reference proteome</keyword>
<reference evidence="1 2" key="1">
    <citation type="submission" date="2020-10" db="EMBL/GenBank/DDBJ databases">
        <authorList>
            <person name="Castelo-Branco R."/>
            <person name="Eusebio N."/>
            <person name="Adriana R."/>
            <person name="Vieira A."/>
            <person name="Brugerolle De Fraissinette N."/>
            <person name="Rezende De Castro R."/>
            <person name="Schneider M.P."/>
            <person name="Vasconcelos V."/>
            <person name="Leao P.N."/>
        </authorList>
    </citation>
    <scope>NUCLEOTIDE SEQUENCE [LARGE SCALE GENOMIC DNA]</scope>
    <source>
        <strain evidence="1 2">LEGE 00031</strain>
    </source>
</reference>
<gene>
    <name evidence="1" type="ORF">IQ217_11640</name>
</gene>
<dbReference type="Proteomes" id="UP000658720">
    <property type="component" value="Unassembled WGS sequence"/>
</dbReference>
<organism evidence="1 2">
    <name type="scientific">Synechocystis salina LEGE 00031</name>
    <dbReference type="NCBI Taxonomy" id="1828736"/>
    <lineage>
        <taxon>Bacteria</taxon>
        <taxon>Bacillati</taxon>
        <taxon>Cyanobacteriota</taxon>
        <taxon>Cyanophyceae</taxon>
        <taxon>Synechococcales</taxon>
        <taxon>Merismopediaceae</taxon>
        <taxon>Synechocystis</taxon>
    </lineage>
</organism>
<accession>A0ABR9VW66</accession>
<dbReference type="RefSeq" id="WP_194020064.1">
    <property type="nucleotide sequence ID" value="NZ_JADEVV010000031.1"/>
</dbReference>
<sequence>MNDSPDLTPDEIQSITDFLVTVYPGNIENVEVPEEVSDELYRYTFWDGPKHIEVMVNEKAMKIATRILNPDDI</sequence>
<evidence type="ECO:0000313" key="2">
    <source>
        <dbReference type="Proteomes" id="UP000658720"/>
    </source>
</evidence>
<comment type="caution">
    <text evidence="1">The sequence shown here is derived from an EMBL/GenBank/DDBJ whole genome shotgun (WGS) entry which is preliminary data.</text>
</comment>
<proteinExistence type="predicted"/>
<evidence type="ECO:0000313" key="1">
    <source>
        <dbReference type="EMBL" id="MBE9254481.1"/>
    </source>
</evidence>